<accession>A0ABU1WAE1</accession>
<dbReference type="RefSeq" id="WP_310060841.1">
    <property type="nucleotide sequence ID" value="NZ_JAVDVY010000001.1"/>
</dbReference>
<sequence>MSSITDAPTLHSLRLAVVSCIASNYLRTNGGISLGHFLDSFRDPVVGESIAGENGCLFKYIEKKEVDALYEPLLNFLNLKHGPLVCDAPGEAGPRMWGYAGEFGDGNGGGIEATSDIVELWIRRTEALDEGHPDQRYWLKGRAPYTFWRPAVAVKNSKAPTLH</sequence>
<name>A0ABU1WAE1_9GAMM</name>
<dbReference type="Proteomes" id="UP001251524">
    <property type="component" value="Unassembled WGS sequence"/>
</dbReference>
<proteinExistence type="predicted"/>
<dbReference type="EMBL" id="JAVDVY010000001">
    <property type="protein sequence ID" value="MDR7134524.1"/>
    <property type="molecule type" value="Genomic_DNA"/>
</dbReference>
<comment type="caution">
    <text evidence="1">The sequence shown here is derived from an EMBL/GenBank/DDBJ whole genome shotgun (WGS) entry which is preliminary data.</text>
</comment>
<organism evidence="1 2">
    <name type="scientific">Lysobacter niastensis</name>
    <dbReference type="NCBI Taxonomy" id="380629"/>
    <lineage>
        <taxon>Bacteria</taxon>
        <taxon>Pseudomonadati</taxon>
        <taxon>Pseudomonadota</taxon>
        <taxon>Gammaproteobacteria</taxon>
        <taxon>Lysobacterales</taxon>
        <taxon>Lysobacteraceae</taxon>
        <taxon>Lysobacter</taxon>
    </lineage>
</organism>
<evidence type="ECO:0000313" key="2">
    <source>
        <dbReference type="Proteomes" id="UP001251524"/>
    </source>
</evidence>
<protein>
    <submittedName>
        <fullName evidence="1">Uncharacterized protein</fullName>
    </submittedName>
</protein>
<evidence type="ECO:0000313" key="1">
    <source>
        <dbReference type="EMBL" id="MDR7134524.1"/>
    </source>
</evidence>
<reference evidence="1 2" key="1">
    <citation type="submission" date="2023-07" db="EMBL/GenBank/DDBJ databases">
        <title>Sorghum-associated microbial communities from plants grown in Nebraska, USA.</title>
        <authorList>
            <person name="Schachtman D."/>
        </authorList>
    </citation>
    <scope>NUCLEOTIDE SEQUENCE [LARGE SCALE GENOMIC DNA]</scope>
    <source>
        <strain evidence="1 2">BE198</strain>
    </source>
</reference>
<gene>
    <name evidence="1" type="ORF">J2X06_001708</name>
</gene>
<keyword evidence="2" id="KW-1185">Reference proteome</keyword>